<proteinExistence type="predicted"/>
<accession>A0ABR4DQ53</accession>
<comment type="caution">
    <text evidence="1">The sequence shown here is derived from an EMBL/GenBank/DDBJ whole genome shotgun (WGS) entry which is preliminary data.</text>
</comment>
<organism evidence="1 2">
    <name type="scientific">Diaporthe vaccinii</name>
    <dbReference type="NCBI Taxonomy" id="105482"/>
    <lineage>
        <taxon>Eukaryota</taxon>
        <taxon>Fungi</taxon>
        <taxon>Dikarya</taxon>
        <taxon>Ascomycota</taxon>
        <taxon>Pezizomycotina</taxon>
        <taxon>Sordariomycetes</taxon>
        <taxon>Sordariomycetidae</taxon>
        <taxon>Diaporthales</taxon>
        <taxon>Diaporthaceae</taxon>
        <taxon>Diaporthe</taxon>
        <taxon>Diaporthe eres species complex</taxon>
    </lineage>
</organism>
<sequence length="436" mass="48560">MPDRSAGFSMFVRKEAYEHRLNDLKSQMNRASMAVDVQASLKWLETEGQSFDIVGFLMGFVQGQQYTLHGRTRLLGKKRKRSPNIDTDADSRRAGLLDSDNDRKLGSYYTVGIYRTIPTEWITSLRALEIVSVLYSQLPGATISLRLIDQELFKAKWLPRLFSELGDSFDVVTNTCTQVLCGQMTRAQSFACIAMMESGQSNIDIEHTEAVVALCSDNSIFVAGILLSDPTTANLGMNIRHLIGNVGHAGIVLMISPNEPSTRAPTYDASMIDHNLYDGKHIDSFKGTSLHLSFTKWEMPLEWDSTGDIDQQVFLLESVISVQDKGRWVADIDVLALEKDGCDILQFPCDCDRSKPPTDKDIASLDSWEELLDAPPSVGVIRASDNWVARLCAAAILIRKGQSHCVVVTADEPICWACMAEHYAYPESHLPQFIIN</sequence>
<protein>
    <submittedName>
        <fullName evidence="1">Uncharacterized protein</fullName>
    </submittedName>
</protein>
<dbReference type="Proteomes" id="UP001600888">
    <property type="component" value="Unassembled WGS sequence"/>
</dbReference>
<evidence type="ECO:0000313" key="2">
    <source>
        <dbReference type="Proteomes" id="UP001600888"/>
    </source>
</evidence>
<evidence type="ECO:0000313" key="1">
    <source>
        <dbReference type="EMBL" id="KAL2272525.1"/>
    </source>
</evidence>
<gene>
    <name evidence="1" type="ORF">FJTKL_06518</name>
</gene>
<name>A0ABR4DQ53_9PEZI</name>
<reference evidence="1 2" key="1">
    <citation type="submission" date="2024-03" db="EMBL/GenBank/DDBJ databases">
        <title>A high-quality draft genome sequence of Diaporthe vaccinii, a causative agent of upright dieback and viscid rot disease in cranberry plants.</title>
        <authorList>
            <person name="Sarrasin M."/>
            <person name="Lang B.F."/>
            <person name="Burger G."/>
        </authorList>
    </citation>
    <scope>NUCLEOTIDE SEQUENCE [LARGE SCALE GENOMIC DNA]</scope>
    <source>
        <strain evidence="1 2">IS7</strain>
    </source>
</reference>
<dbReference type="EMBL" id="JBAWTH010000230">
    <property type="protein sequence ID" value="KAL2272525.1"/>
    <property type="molecule type" value="Genomic_DNA"/>
</dbReference>
<keyword evidence="2" id="KW-1185">Reference proteome</keyword>